<name>A0ABU7EIS4_9TELE</name>
<proteinExistence type="predicted"/>
<protein>
    <submittedName>
        <fullName evidence="1">Uncharacterized protein</fullName>
    </submittedName>
</protein>
<gene>
    <name evidence="1" type="ORF">CHARACLAT_011284</name>
</gene>
<sequence length="102" mass="11420">MLCYNKVSSRIPPYLAPSIFPSTLTSFAVRPPQPDTATALFHIEPGWLGTGKKPLPHLTAESEEFSKPSSERSQRLIDSYKKRLPVITSTRISTCVHFFSIN</sequence>
<evidence type="ECO:0000313" key="1">
    <source>
        <dbReference type="EMBL" id="MED6286942.1"/>
    </source>
</evidence>
<dbReference type="Proteomes" id="UP001352852">
    <property type="component" value="Unassembled WGS sequence"/>
</dbReference>
<comment type="caution">
    <text evidence="1">The sequence shown here is derived from an EMBL/GenBank/DDBJ whole genome shotgun (WGS) entry which is preliminary data.</text>
</comment>
<evidence type="ECO:0000313" key="2">
    <source>
        <dbReference type="Proteomes" id="UP001352852"/>
    </source>
</evidence>
<reference evidence="1 2" key="1">
    <citation type="submission" date="2021-06" db="EMBL/GenBank/DDBJ databases">
        <authorList>
            <person name="Palmer J.M."/>
        </authorList>
    </citation>
    <scope>NUCLEOTIDE SEQUENCE [LARGE SCALE GENOMIC DNA]</scope>
    <source>
        <strain evidence="1 2">CL_MEX2019</strain>
        <tissue evidence="1">Muscle</tissue>
    </source>
</reference>
<organism evidence="1 2">
    <name type="scientific">Characodon lateralis</name>
    <dbReference type="NCBI Taxonomy" id="208331"/>
    <lineage>
        <taxon>Eukaryota</taxon>
        <taxon>Metazoa</taxon>
        <taxon>Chordata</taxon>
        <taxon>Craniata</taxon>
        <taxon>Vertebrata</taxon>
        <taxon>Euteleostomi</taxon>
        <taxon>Actinopterygii</taxon>
        <taxon>Neopterygii</taxon>
        <taxon>Teleostei</taxon>
        <taxon>Neoteleostei</taxon>
        <taxon>Acanthomorphata</taxon>
        <taxon>Ovalentaria</taxon>
        <taxon>Atherinomorphae</taxon>
        <taxon>Cyprinodontiformes</taxon>
        <taxon>Goodeidae</taxon>
        <taxon>Characodon</taxon>
    </lineage>
</organism>
<accession>A0ABU7EIS4</accession>
<keyword evidence="2" id="KW-1185">Reference proteome</keyword>
<dbReference type="EMBL" id="JAHUTJ010058128">
    <property type="protein sequence ID" value="MED6286942.1"/>
    <property type="molecule type" value="Genomic_DNA"/>
</dbReference>